<organism evidence="9 10">
    <name type="scientific">Penstemon davidsonii</name>
    <dbReference type="NCBI Taxonomy" id="160366"/>
    <lineage>
        <taxon>Eukaryota</taxon>
        <taxon>Viridiplantae</taxon>
        <taxon>Streptophyta</taxon>
        <taxon>Embryophyta</taxon>
        <taxon>Tracheophyta</taxon>
        <taxon>Spermatophyta</taxon>
        <taxon>Magnoliopsida</taxon>
        <taxon>eudicotyledons</taxon>
        <taxon>Gunneridae</taxon>
        <taxon>Pentapetalae</taxon>
        <taxon>asterids</taxon>
        <taxon>lamiids</taxon>
        <taxon>Lamiales</taxon>
        <taxon>Plantaginaceae</taxon>
        <taxon>Cheloneae</taxon>
        <taxon>Penstemon</taxon>
    </lineage>
</organism>
<dbReference type="SUPFAM" id="SSF55455">
    <property type="entry name" value="SRF-like"/>
    <property type="match status" value="1"/>
</dbReference>
<dbReference type="Proteomes" id="UP001291926">
    <property type="component" value="Unassembled WGS sequence"/>
</dbReference>
<keyword evidence="10" id="KW-1185">Reference proteome</keyword>
<sequence length="440" mass="49135">MNAGHNDPPESNQFQNKSARKGKGRQKINIEKIENENNLQVTFSKRRVGLFKKASELATLTGAELLVIFFSPSGKGHAFAHPDIETISNKYHGQNQNQNQNQNLPSTETDLYLITQRNNNITLITQELVQMENQLELEKKKAKELEMDNLETRNQGYWSRPCVLELRKNDVADLAEKFGKFKVVMDDILENHHPSIVNPNTNTNPDPNIYLNIYVPDQRNHAAGNGTDGINFPWPNQTGTNYLLDNMTDNLNVLNLMDIPGPTGTNNLLDIPRLIGTNNLIDIPPGPSGTNLMDSRSDPKWEQFSTFTTTPASRSSSSNITISGNPNTGNAAPYVLQPGNYIVPLMQDNLENMFQGTFNNNNGISTIPNIQGNVQNMFQGAFNNNNNGNGNFTVPYQGHVQNMFQGLNNNNGSRNSTAPGQNNDIQNRIQEFNRMNGHEN</sequence>
<dbReference type="PRINTS" id="PR00404">
    <property type="entry name" value="MADSDOMAIN"/>
</dbReference>
<dbReference type="CDD" id="cd00265">
    <property type="entry name" value="MADS_MEF2_like"/>
    <property type="match status" value="1"/>
</dbReference>
<evidence type="ECO:0000313" key="10">
    <source>
        <dbReference type="Proteomes" id="UP001291926"/>
    </source>
</evidence>
<dbReference type="PANTHER" id="PTHR11945:SF776">
    <property type="entry name" value="AGAMOUS-LIKE 50-RELATED"/>
    <property type="match status" value="1"/>
</dbReference>
<dbReference type="Gene3D" id="3.40.1810.10">
    <property type="entry name" value="Transcription factor, MADS-box"/>
    <property type="match status" value="1"/>
</dbReference>
<evidence type="ECO:0000256" key="4">
    <source>
        <dbReference type="ARBA" id="ARBA00023163"/>
    </source>
</evidence>
<accession>A0ABR0DWL2</accession>
<feature type="region of interest" description="Disordered" evidence="7">
    <location>
        <begin position="1"/>
        <end position="28"/>
    </location>
</feature>
<dbReference type="InterPro" id="IPR033896">
    <property type="entry name" value="MEF2-like_N"/>
</dbReference>
<keyword evidence="2" id="KW-0805">Transcription regulation</keyword>
<keyword evidence="6" id="KW-0175">Coiled coil</keyword>
<name>A0ABR0DWL2_9LAMI</name>
<evidence type="ECO:0000256" key="2">
    <source>
        <dbReference type="ARBA" id="ARBA00023015"/>
    </source>
</evidence>
<evidence type="ECO:0000256" key="1">
    <source>
        <dbReference type="ARBA" id="ARBA00004123"/>
    </source>
</evidence>
<evidence type="ECO:0000256" key="3">
    <source>
        <dbReference type="ARBA" id="ARBA00023125"/>
    </source>
</evidence>
<evidence type="ECO:0000259" key="8">
    <source>
        <dbReference type="PROSITE" id="PS50066"/>
    </source>
</evidence>
<keyword evidence="4" id="KW-0804">Transcription</keyword>
<evidence type="ECO:0000256" key="6">
    <source>
        <dbReference type="SAM" id="Coils"/>
    </source>
</evidence>
<comment type="caution">
    <text evidence="9">The sequence shown here is derived from an EMBL/GenBank/DDBJ whole genome shotgun (WGS) entry which is preliminary data.</text>
</comment>
<evidence type="ECO:0000313" key="9">
    <source>
        <dbReference type="EMBL" id="KAK4493313.1"/>
    </source>
</evidence>
<dbReference type="PANTHER" id="PTHR11945">
    <property type="entry name" value="MADS BOX PROTEIN"/>
    <property type="match status" value="1"/>
</dbReference>
<keyword evidence="3" id="KW-0238">DNA-binding</keyword>
<evidence type="ECO:0000256" key="5">
    <source>
        <dbReference type="ARBA" id="ARBA00023242"/>
    </source>
</evidence>
<dbReference type="InterPro" id="IPR002100">
    <property type="entry name" value="TF_MADSbox"/>
</dbReference>
<feature type="coiled-coil region" evidence="6">
    <location>
        <begin position="121"/>
        <end position="155"/>
    </location>
</feature>
<dbReference type="InterPro" id="IPR036879">
    <property type="entry name" value="TF_MADSbox_sf"/>
</dbReference>
<reference evidence="9 10" key="1">
    <citation type="journal article" date="2023" name="bioRxiv">
        <title>Genome report: Whole genome sequence and annotation of Penstemon davidsonii.</title>
        <authorList>
            <person name="Ostevik K.L."/>
            <person name="Alabady M."/>
            <person name="Zhang M."/>
            <person name="Rausher M.D."/>
        </authorList>
    </citation>
    <scope>NUCLEOTIDE SEQUENCE [LARGE SCALE GENOMIC DNA]</scope>
    <source>
        <strain evidence="9">DNT005</strain>
        <tissue evidence="9">Whole leaf</tissue>
    </source>
</reference>
<dbReference type="PROSITE" id="PS50066">
    <property type="entry name" value="MADS_BOX_2"/>
    <property type="match status" value="1"/>
</dbReference>
<evidence type="ECO:0000256" key="7">
    <source>
        <dbReference type="SAM" id="MobiDB-lite"/>
    </source>
</evidence>
<comment type="subcellular location">
    <subcellularLocation>
        <location evidence="1">Nucleus</location>
    </subcellularLocation>
</comment>
<proteinExistence type="predicted"/>
<dbReference type="SMART" id="SM00432">
    <property type="entry name" value="MADS"/>
    <property type="match status" value="1"/>
</dbReference>
<protein>
    <recommendedName>
        <fullName evidence="8">MADS-box domain-containing protein</fullName>
    </recommendedName>
</protein>
<feature type="domain" description="MADS-box" evidence="8">
    <location>
        <begin position="23"/>
        <end position="83"/>
    </location>
</feature>
<dbReference type="EMBL" id="JAYDYQ010000494">
    <property type="protein sequence ID" value="KAK4493313.1"/>
    <property type="molecule type" value="Genomic_DNA"/>
</dbReference>
<gene>
    <name evidence="9" type="ORF">RD792_017802</name>
</gene>
<keyword evidence="5" id="KW-0539">Nucleus</keyword>
<dbReference type="Pfam" id="PF00319">
    <property type="entry name" value="SRF-TF"/>
    <property type="match status" value="1"/>
</dbReference>